<keyword evidence="2" id="KW-1185">Reference proteome</keyword>
<gene>
    <name evidence="1" type="ORF">BDN70DRAFT_938233</name>
</gene>
<comment type="caution">
    <text evidence="1">The sequence shown here is derived from an EMBL/GenBank/DDBJ whole genome shotgun (WGS) entry which is preliminary data.</text>
</comment>
<sequence>MPTSSGQDHSPSDEIEPSVLDPAMQAAMKNFITLALNKGVGKRKKRSREDIAEESMETSLRSFGHFYSRQDDPFSRVDAIVNFGIKYEVADDEESSSEGLSAKEKRLLRSWNLLCTLIPDFLTEMLALSENRPVRKATCQEIYKGVTAARADDSSSLRGCIPSYIHLDPKTPLTPPIQVKARHYNDQGFHHPATASLLCPLKYPDTQETYNQIKAGKLPVTATLLPRFLFPDRSVYDPTDIAKDLLTGHVMLRAAKHIFQGPSSALEEPGAHRGKQGNAALSGITSMTPYTIAYVAMQVRFTLSSTGSWTAKDGAFSYAEFYWHIVGLLDDEDDPECTDIIYLYNHHVFGTANPNSNTDNSDLAEVENEFDVVKKQRAAKRARLSL</sequence>
<proteinExistence type="predicted"/>
<evidence type="ECO:0000313" key="2">
    <source>
        <dbReference type="Proteomes" id="UP000807469"/>
    </source>
</evidence>
<dbReference type="AlphaFoldDB" id="A0A9P6CN25"/>
<protein>
    <submittedName>
        <fullName evidence="1">Uncharacterized protein</fullName>
    </submittedName>
</protein>
<name>A0A9P6CN25_9AGAR</name>
<dbReference type="Proteomes" id="UP000807469">
    <property type="component" value="Unassembled WGS sequence"/>
</dbReference>
<accession>A0A9P6CN25</accession>
<dbReference type="InterPro" id="IPR046521">
    <property type="entry name" value="DUF6698"/>
</dbReference>
<dbReference type="OrthoDB" id="3160134at2759"/>
<dbReference type="EMBL" id="MU155542">
    <property type="protein sequence ID" value="KAF9472387.1"/>
    <property type="molecule type" value="Genomic_DNA"/>
</dbReference>
<organism evidence="1 2">
    <name type="scientific">Pholiota conissans</name>
    <dbReference type="NCBI Taxonomy" id="109636"/>
    <lineage>
        <taxon>Eukaryota</taxon>
        <taxon>Fungi</taxon>
        <taxon>Dikarya</taxon>
        <taxon>Basidiomycota</taxon>
        <taxon>Agaricomycotina</taxon>
        <taxon>Agaricomycetes</taxon>
        <taxon>Agaricomycetidae</taxon>
        <taxon>Agaricales</taxon>
        <taxon>Agaricineae</taxon>
        <taxon>Strophariaceae</taxon>
        <taxon>Pholiota</taxon>
    </lineage>
</organism>
<dbReference type="Pfam" id="PF20414">
    <property type="entry name" value="DUF6698"/>
    <property type="match status" value="1"/>
</dbReference>
<reference evidence="1" key="1">
    <citation type="submission" date="2020-11" db="EMBL/GenBank/DDBJ databases">
        <authorList>
            <consortium name="DOE Joint Genome Institute"/>
            <person name="Ahrendt S."/>
            <person name="Riley R."/>
            <person name="Andreopoulos W."/>
            <person name="Labutti K."/>
            <person name="Pangilinan J."/>
            <person name="Ruiz-Duenas F.J."/>
            <person name="Barrasa J.M."/>
            <person name="Sanchez-Garcia M."/>
            <person name="Camarero S."/>
            <person name="Miyauchi S."/>
            <person name="Serrano A."/>
            <person name="Linde D."/>
            <person name="Babiker R."/>
            <person name="Drula E."/>
            <person name="Ayuso-Fernandez I."/>
            <person name="Pacheco R."/>
            <person name="Padilla G."/>
            <person name="Ferreira P."/>
            <person name="Barriuso J."/>
            <person name="Kellner H."/>
            <person name="Castanera R."/>
            <person name="Alfaro M."/>
            <person name="Ramirez L."/>
            <person name="Pisabarro A.G."/>
            <person name="Kuo A."/>
            <person name="Tritt A."/>
            <person name="Lipzen A."/>
            <person name="He G."/>
            <person name="Yan M."/>
            <person name="Ng V."/>
            <person name="Cullen D."/>
            <person name="Martin F."/>
            <person name="Rosso M.-N."/>
            <person name="Henrissat B."/>
            <person name="Hibbett D."/>
            <person name="Martinez A.T."/>
            <person name="Grigoriev I.V."/>
        </authorList>
    </citation>
    <scope>NUCLEOTIDE SEQUENCE</scope>
    <source>
        <strain evidence="1">CIRM-BRFM 674</strain>
    </source>
</reference>
<evidence type="ECO:0000313" key="1">
    <source>
        <dbReference type="EMBL" id="KAF9472387.1"/>
    </source>
</evidence>